<protein>
    <submittedName>
        <fullName evidence="1">SusD/RagB family nutrient-binding outer membrane lipoprotein</fullName>
    </submittedName>
</protein>
<dbReference type="Gene3D" id="1.25.40.390">
    <property type="match status" value="1"/>
</dbReference>
<comment type="caution">
    <text evidence="1">The sequence shown here is derived from an EMBL/GenBank/DDBJ whole genome shotgun (WGS) entry which is preliminary data.</text>
</comment>
<dbReference type="InterPro" id="IPR041662">
    <property type="entry name" value="SusD-like_2"/>
</dbReference>
<evidence type="ECO:0000313" key="2">
    <source>
        <dbReference type="Proteomes" id="UP000260644"/>
    </source>
</evidence>
<dbReference type="SUPFAM" id="SSF48452">
    <property type="entry name" value="TPR-like"/>
    <property type="match status" value="1"/>
</dbReference>
<dbReference type="EMBL" id="QPMM01000002">
    <property type="protein sequence ID" value="RFS25047.1"/>
    <property type="molecule type" value="Genomic_DNA"/>
</dbReference>
<keyword evidence="1" id="KW-0449">Lipoprotein</keyword>
<accession>A0A3E1YFF2</accession>
<dbReference type="Proteomes" id="UP000260644">
    <property type="component" value="Unassembled WGS sequence"/>
</dbReference>
<organism evidence="1 2">
    <name type="scientific">Chitinophaga silvatica</name>
    <dbReference type="NCBI Taxonomy" id="2282649"/>
    <lineage>
        <taxon>Bacteria</taxon>
        <taxon>Pseudomonadati</taxon>
        <taxon>Bacteroidota</taxon>
        <taxon>Chitinophagia</taxon>
        <taxon>Chitinophagales</taxon>
        <taxon>Chitinophagaceae</taxon>
        <taxon>Chitinophaga</taxon>
    </lineage>
</organism>
<evidence type="ECO:0000313" key="1">
    <source>
        <dbReference type="EMBL" id="RFS25047.1"/>
    </source>
</evidence>
<dbReference type="AlphaFoldDB" id="A0A3E1YFF2"/>
<reference evidence="1 2" key="1">
    <citation type="submission" date="2018-07" db="EMBL/GenBank/DDBJ databases">
        <title>Chitinophaga K2CV101002-2 sp. nov., isolated from a monsoon evergreen broad-leaved forest soil.</title>
        <authorList>
            <person name="Lv Y."/>
        </authorList>
    </citation>
    <scope>NUCLEOTIDE SEQUENCE [LARGE SCALE GENOMIC DNA]</scope>
    <source>
        <strain evidence="1 2">GDMCC 1.1288</strain>
    </source>
</reference>
<name>A0A3E1YFF2_9BACT</name>
<dbReference type="InterPro" id="IPR011990">
    <property type="entry name" value="TPR-like_helical_dom_sf"/>
</dbReference>
<dbReference type="Pfam" id="PF12771">
    <property type="entry name" value="SusD-like_2"/>
    <property type="match status" value="1"/>
</dbReference>
<proteinExistence type="predicted"/>
<sequence>MVHYQHGNLMVSIFTQNSKTGKMKRYKKLILLFIILIAGSCTKDFEELNTDPTRGATIAPGQQLASAAYFLSGGREAGYPNLYLFLPRVQYVNGAYGMRAGTLYARQDFYNDRVWEIFYNKSIKQLVDMLNRCKDDPALVNYVAAGRILKVYIFSILTDCYGDIPYSQAGAAYYQKVYTPVYDKQQDIYNDFFKELDEAVKQFDPSKEAIANDIVYKGVIANWKKLANSLRLRLALRLSKVAPEIGEKEAKAAVAGGVMQSADDNFKMIHENYNYPDLRGNGLSQALAEVETFRYTMGCSTFVNYLKTEKDPRLPVYFLNRDGNDKDITALTNFIPIIPGHYWWDDWSDYTTGDGTNIPHLNKFCRINTAFADLKANFLHLGYAEVEFLLAEAAAKNWISEDANKHYQLGIRMAMKQLEMYSDINPIKSNLVDDFVSQHVLDPVKAVEQINMQKWVALFPNGLEAFANQRRSGFPVLAPISDPAGENETNGKPFKRLFYPSTEAYNNTNNYQDALKRMGGQNDWLKPVWWDK</sequence>
<keyword evidence="2" id="KW-1185">Reference proteome</keyword>
<gene>
    <name evidence="1" type="ORF">DVR12_07635</name>
</gene>